<protein>
    <submittedName>
        <fullName evidence="2">DUF3597 family protein</fullName>
    </submittedName>
</protein>
<gene>
    <name evidence="2" type="ORF">GMD42_09600</name>
</gene>
<evidence type="ECO:0000259" key="1">
    <source>
        <dbReference type="Pfam" id="PF12200"/>
    </source>
</evidence>
<dbReference type="Pfam" id="PF12200">
    <property type="entry name" value="DUF3597"/>
    <property type="match status" value="1"/>
</dbReference>
<dbReference type="RefSeq" id="WP_149889030.1">
    <property type="nucleotide sequence ID" value="NZ_CATZBL010000049.1"/>
</dbReference>
<accession>A0A6I3S3B0</accession>
<reference evidence="2 3" key="1">
    <citation type="journal article" date="2019" name="Nat. Med.">
        <title>A library of human gut bacterial isolates paired with longitudinal multiomics data enables mechanistic microbiome research.</title>
        <authorList>
            <person name="Poyet M."/>
            <person name="Groussin M."/>
            <person name="Gibbons S.M."/>
            <person name="Avila-Pacheco J."/>
            <person name="Jiang X."/>
            <person name="Kearney S.M."/>
            <person name="Perrotta A.R."/>
            <person name="Berdy B."/>
            <person name="Zhao S."/>
            <person name="Lieberman T.D."/>
            <person name="Swanson P.K."/>
            <person name="Smith M."/>
            <person name="Roesemann S."/>
            <person name="Alexander J.E."/>
            <person name="Rich S.A."/>
            <person name="Livny J."/>
            <person name="Vlamakis H."/>
            <person name="Clish C."/>
            <person name="Bullock K."/>
            <person name="Deik A."/>
            <person name="Scott J."/>
            <person name="Pierce K.A."/>
            <person name="Xavier R.J."/>
            <person name="Alm E.J."/>
        </authorList>
    </citation>
    <scope>NUCLEOTIDE SEQUENCE [LARGE SCALE GENOMIC DNA]</scope>
    <source>
        <strain evidence="2 3">BIOML-A2</strain>
    </source>
</reference>
<name>A0A6I3S3B0_9BURK</name>
<dbReference type="SUPFAM" id="SSF158634">
    <property type="entry name" value="RPA2825-like"/>
    <property type="match status" value="1"/>
</dbReference>
<evidence type="ECO:0000313" key="3">
    <source>
        <dbReference type="Proteomes" id="UP000462362"/>
    </source>
</evidence>
<feature type="domain" description="DUF3597" evidence="1">
    <location>
        <begin position="4"/>
        <end position="142"/>
    </location>
</feature>
<evidence type="ECO:0000313" key="2">
    <source>
        <dbReference type="EMBL" id="MTU43865.1"/>
    </source>
</evidence>
<comment type="caution">
    <text evidence="2">The sequence shown here is derived from an EMBL/GenBank/DDBJ whole genome shotgun (WGS) entry which is preliminary data.</text>
</comment>
<proteinExistence type="predicted"/>
<dbReference type="InterPro" id="IPR022016">
    <property type="entry name" value="DUF3597"/>
</dbReference>
<dbReference type="EMBL" id="WNCL01000032">
    <property type="protein sequence ID" value="MTU43865.1"/>
    <property type="molecule type" value="Genomic_DNA"/>
</dbReference>
<organism evidence="2 3">
    <name type="scientific">Parasutterella excrementihominis</name>
    <dbReference type="NCBI Taxonomy" id="487175"/>
    <lineage>
        <taxon>Bacteria</taxon>
        <taxon>Pseudomonadati</taxon>
        <taxon>Pseudomonadota</taxon>
        <taxon>Betaproteobacteria</taxon>
        <taxon>Burkholderiales</taxon>
        <taxon>Sutterellaceae</taxon>
        <taxon>Parasutterella</taxon>
    </lineage>
</organism>
<sequence length="146" mass="15238">MGLFNTILQKLGFVKDKAVEAVAGENAAAAEAPVSPVEAAAVETVAVAPAAVETPAGSPEIVDVAAVCEALAAKNPQKLNWKTSIVDLMKLLGMDPSLANRKELAKELGCPENLIGGDYSQMNVWLIKAVMQKLAENGGKVPEDLK</sequence>
<dbReference type="Proteomes" id="UP000462362">
    <property type="component" value="Unassembled WGS sequence"/>
</dbReference>
<dbReference type="AlphaFoldDB" id="A0A6I3S3B0"/>